<dbReference type="Proteomes" id="UP001186974">
    <property type="component" value="Unassembled WGS sequence"/>
</dbReference>
<reference evidence="1" key="1">
    <citation type="submission" date="2024-09" db="EMBL/GenBank/DDBJ databases">
        <title>Black Yeasts Isolated from many extreme environments.</title>
        <authorList>
            <person name="Coleine C."/>
            <person name="Stajich J.E."/>
            <person name="Selbmann L."/>
        </authorList>
    </citation>
    <scope>NUCLEOTIDE SEQUENCE</scope>
    <source>
        <strain evidence="1">CCFEE 5737</strain>
    </source>
</reference>
<accession>A0ACC3CZ13</accession>
<keyword evidence="2" id="KW-1185">Reference proteome</keyword>
<sequence length="426" mass="46994">MEGDLIECLNAGDGSWWMGRLKRDRRAVGLFPSNFVEILPETFQPAPISRNASPLPLQPPQPSPAKQKSVFRKPFTAYAAPRSPNPEAAEREVQKKGGSLTPLNVKESKHRPYSAMKRPSNERSSNGSRDSHGSRDSLPGTQTPSKSKLSHMRSVSPAPPLRENQGHDRFRAVSPRPNMQSRGPSPAPQMRSRGPSPARLQYHSSNIRAASPNPAQYQNVYDRPLSRSQSSAFPRMPSPAPSNVSRGPSPAPYRDDYQFSRGLSPNPDFDTGHSPPPPPPPAHRVPYTTNRAPSPQPMLNNSYQSRVHTPEPQSASDGGSGMTPSPLTQHMNDVMSSLQDMGTRDRSPSPEEKEPDTPPNVWSPEAFGEIYTASAKKHQANTSIGHGFHGDSGYGTNDEHQENMQRFKDVEPPQLQSYVQRMESRL</sequence>
<evidence type="ECO:0000313" key="2">
    <source>
        <dbReference type="Proteomes" id="UP001186974"/>
    </source>
</evidence>
<gene>
    <name evidence="1" type="ORF">LTS18_010937</name>
</gene>
<proteinExistence type="predicted"/>
<comment type="caution">
    <text evidence="1">The sequence shown here is derived from an EMBL/GenBank/DDBJ whole genome shotgun (WGS) entry which is preliminary data.</text>
</comment>
<evidence type="ECO:0000313" key="1">
    <source>
        <dbReference type="EMBL" id="KAK3059411.1"/>
    </source>
</evidence>
<organism evidence="1 2">
    <name type="scientific">Coniosporium uncinatum</name>
    <dbReference type="NCBI Taxonomy" id="93489"/>
    <lineage>
        <taxon>Eukaryota</taxon>
        <taxon>Fungi</taxon>
        <taxon>Dikarya</taxon>
        <taxon>Ascomycota</taxon>
        <taxon>Pezizomycotina</taxon>
        <taxon>Dothideomycetes</taxon>
        <taxon>Dothideomycetes incertae sedis</taxon>
        <taxon>Coniosporium</taxon>
    </lineage>
</organism>
<dbReference type="EMBL" id="JAWDJW010009436">
    <property type="protein sequence ID" value="KAK3059411.1"/>
    <property type="molecule type" value="Genomic_DNA"/>
</dbReference>
<protein>
    <submittedName>
        <fullName evidence="1">Uncharacterized protein</fullName>
    </submittedName>
</protein>
<name>A0ACC3CZ13_9PEZI</name>
<feature type="non-terminal residue" evidence="1">
    <location>
        <position position="426"/>
    </location>
</feature>